<feature type="domain" description="ABC transporter" evidence="6">
    <location>
        <begin position="2"/>
        <end position="240"/>
    </location>
</feature>
<organism evidence="7 8">
    <name type="scientific">Bauldia litoralis</name>
    <dbReference type="NCBI Taxonomy" id="665467"/>
    <lineage>
        <taxon>Bacteria</taxon>
        <taxon>Pseudomonadati</taxon>
        <taxon>Pseudomonadota</taxon>
        <taxon>Alphaproteobacteria</taxon>
        <taxon>Hyphomicrobiales</taxon>
        <taxon>Kaistiaceae</taxon>
        <taxon>Bauldia</taxon>
    </lineage>
</organism>
<dbReference type="GO" id="GO:0016887">
    <property type="term" value="F:ATP hydrolysis activity"/>
    <property type="evidence" value="ECO:0007669"/>
    <property type="project" value="InterPro"/>
</dbReference>
<dbReference type="NCBIfam" id="NF010068">
    <property type="entry name" value="PRK13548.1"/>
    <property type="match status" value="1"/>
</dbReference>
<evidence type="ECO:0000256" key="5">
    <source>
        <dbReference type="ARBA" id="ARBA00037066"/>
    </source>
</evidence>
<dbReference type="RefSeq" id="WP_090874212.1">
    <property type="nucleotide sequence ID" value="NZ_FMXQ01000001.1"/>
</dbReference>
<dbReference type="EMBL" id="FMXQ01000001">
    <property type="protein sequence ID" value="SDB02220.1"/>
    <property type="molecule type" value="Genomic_DNA"/>
</dbReference>
<evidence type="ECO:0000313" key="8">
    <source>
        <dbReference type="Proteomes" id="UP000199071"/>
    </source>
</evidence>
<dbReference type="Pfam" id="PF00005">
    <property type="entry name" value="ABC_tran"/>
    <property type="match status" value="1"/>
</dbReference>
<evidence type="ECO:0000256" key="2">
    <source>
        <dbReference type="ARBA" id="ARBA00022741"/>
    </source>
</evidence>
<sequence>MYVAEDISRRAGGKTILDGVSLALPPGTVTVLVGPNGAGKSTLLRIMAGGLPPSRGRVLLHGRDLAAWRPAELAGIRSVLSQSTGLAFGFRVEDVVRMGLPRHGVAEPPAALVAWGLEVVGLADAAGRDCTTLSGGEQQRVHLARVLVQLKATPADGRARYLFLDEPTTGLDLAHQLLLLDIARRHARAGGGVLAVLHDLNLAAQVADTIVALDGGRVVAEGTPEAVITDRLLTQVYGVDLRVNQASARVFVLPVAG</sequence>
<keyword evidence="8" id="KW-1185">Reference proteome</keyword>
<evidence type="ECO:0000256" key="3">
    <source>
        <dbReference type="ARBA" id="ARBA00022840"/>
    </source>
</evidence>
<evidence type="ECO:0000256" key="1">
    <source>
        <dbReference type="ARBA" id="ARBA00022448"/>
    </source>
</evidence>
<reference evidence="7 8" key="1">
    <citation type="submission" date="2016-10" db="EMBL/GenBank/DDBJ databases">
        <authorList>
            <person name="de Groot N.N."/>
        </authorList>
    </citation>
    <scope>NUCLEOTIDE SEQUENCE [LARGE SCALE GENOMIC DNA]</scope>
    <source>
        <strain evidence="7 8">ATCC 35022</strain>
    </source>
</reference>
<proteinExistence type="predicted"/>
<gene>
    <name evidence="7" type="ORF">SAMN02982931_00041</name>
</gene>
<name>A0A1G6A1K6_9HYPH</name>
<dbReference type="Gene3D" id="3.40.50.300">
    <property type="entry name" value="P-loop containing nucleotide triphosphate hydrolases"/>
    <property type="match status" value="1"/>
</dbReference>
<dbReference type="PANTHER" id="PTHR42794">
    <property type="entry name" value="HEMIN IMPORT ATP-BINDING PROTEIN HMUV"/>
    <property type="match status" value="1"/>
</dbReference>
<dbReference type="SUPFAM" id="SSF52540">
    <property type="entry name" value="P-loop containing nucleoside triphosphate hydrolases"/>
    <property type="match status" value="1"/>
</dbReference>
<evidence type="ECO:0000256" key="4">
    <source>
        <dbReference type="ARBA" id="ARBA00022967"/>
    </source>
</evidence>
<keyword evidence="3 7" id="KW-0067">ATP-binding</keyword>
<dbReference type="SMART" id="SM00382">
    <property type="entry name" value="AAA"/>
    <property type="match status" value="1"/>
</dbReference>
<dbReference type="STRING" id="665467.SAMN02982931_00041"/>
<dbReference type="InterPro" id="IPR027417">
    <property type="entry name" value="P-loop_NTPase"/>
</dbReference>
<evidence type="ECO:0000313" key="7">
    <source>
        <dbReference type="EMBL" id="SDB02220.1"/>
    </source>
</evidence>
<dbReference type="GO" id="GO:0005524">
    <property type="term" value="F:ATP binding"/>
    <property type="evidence" value="ECO:0007669"/>
    <property type="project" value="UniProtKB-KW"/>
</dbReference>
<dbReference type="PANTHER" id="PTHR42794:SF1">
    <property type="entry name" value="HEMIN IMPORT ATP-BINDING PROTEIN HMUV"/>
    <property type="match status" value="1"/>
</dbReference>
<dbReference type="InterPro" id="IPR003593">
    <property type="entry name" value="AAA+_ATPase"/>
</dbReference>
<accession>A0A1G6A1K6</accession>
<dbReference type="Proteomes" id="UP000199071">
    <property type="component" value="Unassembled WGS sequence"/>
</dbReference>
<dbReference type="InterPro" id="IPR003439">
    <property type="entry name" value="ABC_transporter-like_ATP-bd"/>
</dbReference>
<dbReference type="PROSITE" id="PS50893">
    <property type="entry name" value="ABC_TRANSPORTER_2"/>
    <property type="match status" value="1"/>
</dbReference>
<dbReference type="CDD" id="cd03214">
    <property type="entry name" value="ABC_Iron-Siderophores_B12_Hemin"/>
    <property type="match status" value="1"/>
</dbReference>
<comment type="function">
    <text evidence="5">Part of the ABC transporter complex HmuTUV involved in hemin import. Responsible for energy coupling to the transport system.</text>
</comment>
<protein>
    <submittedName>
        <fullName evidence="7">Iron complex transport system ATP-binding protein</fullName>
    </submittedName>
</protein>
<dbReference type="OrthoDB" id="9810077at2"/>
<keyword evidence="2" id="KW-0547">Nucleotide-binding</keyword>
<keyword evidence="1" id="KW-0813">Transport</keyword>
<dbReference type="AlphaFoldDB" id="A0A1G6A1K6"/>
<evidence type="ECO:0000259" key="6">
    <source>
        <dbReference type="PROSITE" id="PS50893"/>
    </source>
</evidence>
<keyword evidence="4" id="KW-1278">Translocase</keyword>